<keyword evidence="2" id="KW-1003">Cell membrane</keyword>
<evidence type="ECO:0000313" key="11">
    <source>
        <dbReference type="Proteomes" id="UP000436801"/>
    </source>
</evidence>
<evidence type="ECO:0000256" key="6">
    <source>
        <dbReference type="SAM" id="Coils"/>
    </source>
</evidence>
<name>A0A6N8LWE6_9SPHN</name>
<feature type="coiled-coil region" evidence="6">
    <location>
        <begin position="426"/>
        <end position="453"/>
    </location>
</feature>
<dbReference type="AlphaFoldDB" id="A0A6N8LWE6"/>
<gene>
    <name evidence="10" type="ORF">GQR91_14580</name>
</gene>
<feature type="transmembrane region" description="Helical" evidence="8">
    <location>
        <begin position="108"/>
        <end position="126"/>
    </location>
</feature>
<comment type="caution">
    <text evidence="10">The sequence shown here is derived from an EMBL/GenBank/DDBJ whole genome shotgun (WGS) entry which is preliminary data.</text>
</comment>
<dbReference type="GO" id="GO:0004713">
    <property type="term" value="F:protein tyrosine kinase activity"/>
    <property type="evidence" value="ECO:0007669"/>
    <property type="project" value="TreeGrafter"/>
</dbReference>
<protein>
    <recommendedName>
        <fullName evidence="9">Polysaccharide chain length determinant N-terminal domain-containing protein</fullName>
    </recommendedName>
</protein>
<sequence>MPTSSTRWSPIRRSRSTRLSGSHARRRCTTASSATRRTPPSSARRYAPTTGRPRASISATARHHNSCWRSSPRANDRQRRPDRTKNREGIRAMFSSDMAAALKARWKLIVAVLIATLVLAGIWLTTVQRTYVATASLLFDDRGPNPALQDNPQQQDDRSMLGTQADIIRSDAVARRVARNERLVRHPELRTRWLEEGKGEGSFENWIVTDLLAHLEVAPEKDTNVLAVRFRASDPTFAARMANSFARNFVTMRLQISTDTAKQYATWFQSRTDEVRRNLEAAQAKVTDFQRSHGLIDGNVLALESDRLNALSGQLANAESSAADLRSRAGSRVSESPDVQQTAVVGMLRQQIAANDAKVSQLAATHGDSHPLLVAARSELDVLRARLASETSAASQSVRVASSAAATREAQLSGLVAQQRARMMQMTGYQSQLEALQNDVATAQKAYDNVTQRLNLMRLQSGLPTTNAQQIDRATAPLLPASPNVPLLLLFATLGGLALGVIAAMLAEWSRPLVRTAGGLIDATGVPVVGSFNFAPFRHGRAHAVGGM</sequence>
<reference evidence="10 11" key="1">
    <citation type="submission" date="2019-12" db="EMBL/GenBank/DDBJ databases">
        <authorList>
            <person name="Zheng J."/>
        </authorList>
    </citation>
    <scope>NUCLEOTIDE SEQUENCE [LARGE SCALE GENOMIC DNA]</scope>
    <source>
        <strain evidence="10 11">DSM 27347</strain>
    </source>
</reference>
<evidence type="ECO:0000313" key="10">
    <source>
        <dbReference type="EMBL" id="MWC44847.1"/>
    </source>
</evidence>
<evidence type="ECO:0000256" key="8">
    <source>
        <dbReference type="SAM" id="Phobius"/>
    </source>
</evidence>
<accession>A0A6N8LWE6</accession>
<proteinExistence type="predicted"/>
<keyword evidence="5 8" id="KW-0472">Membrane</keyword>
<feature type="compositionally biased region" description="Low complexity" evidence="7">
    <location>
        <begin position="29"/>
        <end position="45"/>
    </location>
</feature>
<dbReference type="Proteomes" id="UP000436801">
    <property type="component" value="Unassembled WGS sequence"/>
</dbReference>
<dbReference type="EMBL" id="WSUT01000005">
    <property type="protein sequence ID" value="MWC44847.1"/>
    <property type="molecule type" value="Genomic_DNA"/>
</dbReference>
<comment type="subcellular location">
    <subcellularLocation>
        <location evidence="1">Cell membrane</location>
        <topology evidence="1">Multi-pass membrane protein</topology>
    </subcellularLocation>
</comment>
<dbReference type="InterPro" id="IPR003856">
    <property type="entry name" value="LPS_length_determ_N"/>
</dbReference>
<dbReference type="PANTHER" id="PTHR32309:SF13">
    <property type="entry name" value="FERRIC ENTEROBACTIN TRANSPORT PROTEIN FEPE"/>
    <property type="match status" value="1"/>
</dbReference>
<feature type="transmembrane region" description="Helical" evidence="8">
    <location>
        <begin position="487"/>
        <end position="507"/>
    </location>
</feature>
<keyword evidence="6" id="KW-0175">Coiled coil</keyword>
<evidence type="ECO:0000256" key="3">
    <source>
        <dbReference type="ARBA" id="ARBA00022692"/>
    </source>
</evidence>
<feature type="domain" description="Polysaccharide chain length determinant N-terminal" evidence="9">
    <location>
        <begin position="98"/>
        <end position="180"/>
    </location>
</feature>
<evidence type="ECO:0000256" key="5">
    <source>
        <dbReference type="ARBA" id="ARBA00023136"/>
    </source>
</evidence>
<dbReference type="InterPro" id="IPR050445">
    <property type="entry name" value="Bact_polysacc_biosynth/exp"/>
</dbReference>
<evidence type="ECO:0000256" key="2">
    <source>
        <dbReference type="ARBA" id="ARBA00022475"/>
    </source>
</evidence>
<dbReference type="PANTHER" id="PTHR32309">
    <property type="entry name" value="TYROSINE-PROTEIN KINASE"/>
    <property type="match status" value="1"/>
</dbReference>
<organism evidence="10 11">
    <name type="scientific">Sphingomonas carotinifaciens</name>
    <dbReference type="NCBI Taxonomy" id="1166323"/>
    <lineage>
        <taxon>Bacteria</taxon>
        <taxon>Pseudomonadati</taxon>
        <taxon>Pseudomonadota</taxon>
        <taxon>Alphaproteobacteria</taxon>
        <taxon>Sphingomonadales</taxon>
        <taxon>Sphingomonadaceae</taxon>
        <taxon>Sphingomonas</taxon>
    </lineage>
</organism>
<keyword evidence="3 8" id="KW-0812">Transmembrane</keyword>
<evidence type="ECO:0000259" key="9">
    <source>
        <dbReference type="Pfam" id="PF02706"/>
    </source>
</evidence>
<evidence type="ECO:0000256" key="1">
    <source>
        <dbReference type="ARBA" id="ARBA00004651"/>
    </source>
</evidence>
<dbReference type="GO" id="GO:0005886">
    <property type="term" value="C:plasma membrane"/>
    <property type="evidence" value="ECO:0007669"/>
    <property type="project" value="UniProtKB-SubCell"/>
</dbReference>
<feature type="compositionally biased region" description="Basic and acidic residues" evidence="7">
    <location>
        <begin position="74"/>
        <end position="89"/>
    </location>
</feature>
<evidence type="ECO:0000256" key="7">
    <source>
        <dbReference type="SAM" id="MobiDB-lite"/>
    </source>
</evidence>
<keyword evidence="4 8" id="KW-1133">Transmembrane helix</keyword>
<feature type="coiled-coil region" evidence="6">
    <location>
        <begin position="272"/>
        <end position="328"/>
    </location>
</feature>
<evidence type="ECO:0000256" key="4">
    <source>
        <dbReference type="ARBA" id="ARBA00022989"/>
    </source>
</evidence>
<feature type="region of interest" description="Disordered" evidence="7">
    <location>
        <begin position="1"/>
        <end position="89"/>
    </location>
</feature>
<dbReference type="Pfam" id="PF02706">
    <property type="entry name" value="Wzz"/>
    <property type="match status" value="1"/>
</dbReference>